<reference evidence="3" key="2">
    <citation type="submission" date="2020-02" db="EMBL/GenBank/DDBJ databases">
        <title>Identification and distribution of gene clusters putatively required for synthesis of sphingolipid metabolism inhibitors in phylogenetically diverse species of the filamentous fungus Fusarium.</title>
        <authorList>
            <person name="Kim H.-S."/>
            <person name="Busman M."/>
            <person name="Brown D.W."/>
            <person name="Divon H."/>
            <person name="Uhlig S."/>
            <person name="Proctor R.H."/>
        </authorList>
    </citation>
    <scope>NUCLEOTIDE SEQUENCE</scope>
    <source>
        <strain evidence="3">NRRL 25174</strain>
    </source>
</reference>
<sequence>MAPAMESPPMSHSSRAPAIEKLLQEWKPLPHPVKSPEEEFQESCQEAQRQYEAANAAYGQGQGHDAFTKLEEALACGSRLKELMAAHKANKEEKEREYQQIFLKQQGALFFGLLDLFGRKLGERLCKTWLAHRTSNDPAKQGTITTSEGNRAAHQTTYSDFELATNTAVQPATVPDRTSQNPTNEATPIHNTVETSRDQEARTGYPSLEEAQEPSRSQNKRPPTSPHTKEPRPPKRPRSNVAETNEPLTGDRTIHFDDVFQDGNAATKYVITEYKGNWYILECRKHRMHFRSDNPIRGAWRHLRSSKHDHLQPNYDGTIRLLGTQVLGCTKRLADRNNELSNRPSYENIGRPLSSVSATGSTSPSGPRTRSSRLYVDLDPQPGEIYTTFWPDCKKYFAILVLPWGNFHSFGWEMTLKQTGLLGPRIKVPACYKYDPVTETAEWADEYKPGGKHYHKRKYPVLFFDMDNFPWNCGSWWLPVRDFCPYDPDTRGIPFKDKVDQFLIMMQEREQVRNVEGWESDAGPDESNSAHDNTPHQQTSAVSQSLEAPPEGASLGRVIVIHDSDSEDEDGPHWTFDYHDEPDETARVKVERTNQEDEEAYTTEAPAVPTRSNLAGLDEMHHQRDDISPGLDTGLGLQPTSVPCSVLPTAPALEAAKNIGNPSSCVPHRSGDERSDNLSASHWSVGSLGEHQPITLSEITNQSISTDAASNARAPEAMMTPSGSNQSSSVPQGRNPPTLNRAIAPAPLNGNAQVDNGGSSVLYSPVNQNPNVPHATANNALRWTSPMTPNRGPLQPATVSRPEVALGREIDYRNAAARLNNWRQPFITDDTD</sequence>
<keyword evidence="4" id="KW-1185">Reference proteome</keyword>
<protein>
    <submittedName>
        <fullName evidence="3">Uncharacterized protein</fullName>
    </submittedName>
</protein>
<comment type="caution">
    <text evidence="3">The sequence shown here is derived from an EMBL/GenBank/DDBJ whole genome shotgun (WGS) entry which is preliminary data.</text>
</comment>
<feature type="compositionally biased region" description="Low complexity" evidence="2">
    <location>
        <begin position="352"/>
        <end position="374"/>
    </location>
</feature>
<evidence type="ECO:0000256" key="2">
    <source>
        <dbReference type="SAM" id="MobiDB-lite"/>
    </source>
</evidence>
<feature type="region of interest" description="Disordered" evidence="2">
    <location>
        <begin position="564"/>
        <end position="586"/>
    </location>
</feature>
<feature type="region of interest" description="Disordered" evidence="2">
    <location>
        <begin position="171"/>
        <end position="250"/>
    </location>
</feature>
<feature type="compositionally biased region" description="Basic and acidic residues" evidence="2">
    <location>
        <begin position="576"/>
        <end position="586"/>
    </location>
</feature>
<feature type="compositionally biased region" description="Polar residues" evidence="2">
    <location>
        <begin position="526"/>
        <end position="546"/>
    </location>
</feature>
<evidence type="ECO:0000313" key="4">
    <source>
        <dbReference type="Proteomes" id="UP000730481"/>
    </source>
</evidence>
<accession>A0A9P5DZ59</accession>
<evidence type="ECO:0000313" key="3">
    <source>
        <dbReference type="EMBL" id="KAF4342747.1"/>
    </source>
</evidence>
<feature type="region of interest" description="Disordered" evidence="2">
    <location>
        <begin position="660"/>
        <end position="684"/>
    </location>
</feature>
<keyword evidence="1" id="KW-0175">Coiled coil</keyword>
<dbReference type="Proteomes" id="UP000730481">
    <property type="component" value="Unassembled WGS sequence"/>
</dbReference>
<dbReference type="AlphaFoldDB" id="A0A9P5DZ59"/>
<feature type="region of interest" description="Disordered" evidence="2">
    <location>
        <begin position="706"/>
        <end position="756"/>
    </location>
</feature>
<dbReference type="OrthoDB" id="4835412at2759"/>
<feature type="compositionally biased region" description="Polar residues" evidence="2">
    <location>
        <begin position="721"/>
        <end position="738"/>
    </location>
</feature>
<dbReference type="EMBL" id="PVQB02000123">
    <property type="protein sequence ID" value="KAF4342747.1"/>
    <property type="molecule type" value="Genomic_DNA"/>
</dbReference>
<reference evidence="3" key="1">
    <citation type="journal article" date="2017" name="Mycologia">
        <title>Fusarium algeriense, sp. nov., a novel toxigenic crown rot pathogen of durum wheat from Algeria is nested in the Fusarium burgessii species complex.</title>
        <authorList>
            <person name="Laraba I."/>
            <person name="Keddad A."/>
            <person name="Boureghda H."/>
            <person name="Abdallah N."/>
            <person name="Vaughan M.M."/>
            <person name="Proctor R.H."/>
            <person name="Busman M."/>
            <person name="O'Donnell K."/>
        </authorList>
    </citation>
    <scope>NUCLEOTIDE SEQUENCE</scope>
    <source>
        <strain evidence="3">NRRL 25174</strain>
    </source>
</reference>
<feature type="coiled-coil region" evidence="1">
    <location>
        <begin position="37"/>
        <end position="104"/>
    </location>
</feature>
<feature type="compositionally biased region" description="Polar residues" evidence="2">
    <location>
        <begin position="171"/>
        <end position="194"/>
    </location>
</feature>
<feature type="region of interest" description="Disordered" evidence="2">
    <location>
        <begin position="518"/>
        <end position="550"/>
    </location>
</feature>
<feature type="region of interest" description="Disordered" evidence="2">
    <location>
        <begin position="1"/>
        <end position="22"/>
    </location>
</feature>
<feature type="region of interest" description="Disordered" evidence="2">
    <location>
        <begin position="340"/>
        <end position="374"/>
    </location>
</feature>
<organism evidence="3 4">
    <name type="scientific">Fusarium beomiforme</name>
    <dbReference type="NCBI Taxonomy" id="44412"/>
    <lineage>
        <taxon>Eukaryota</taxon>
        <taxon>Fungi</taxon>
        <taxon>Dikarya</taxon>
        <taxon>Ascomycota</taxon>
        <taxon>Pezizomycotina</taxon>
        <taxon>Sordariomycetes</taxon>
        <taxon>Hypocreomycetidae</taxon>
        <taxon>Hypocreales</taxon>
        <taxon>Nectriaceae</taxon>
        <taxon>Fusarium</taxon>
        <taxon>Fusarium burgessii species complex</taxon>
    </lineage>
</organism>
<gene>
    <name evidence="3" type="ORF">FBEOM_3331</name>
</gene>
<name>A0A9P5DZ59_9HYPO</name>
<proteinExistence type="predicted"/>
<evidence type="ECO:0000256" key="1">
    <source>
        <dbReference type="SAM" id="Coils"/>
    </source>
</evidence>